<organism evidence="11 12">
    <name type="scientific">Callosobruchus maculatus</name>
    <name type="common">Southern cowpea weevil</name>
    <name type="synonym">Pulse bruchid</name>
    <dbReference type="NCBI Taxonomy" id="64391"/>
    <lineage>
        <taxon>Eukaryota</taxon>
        <taxon>Metazoa</taxon>
        <taxon>Ecdysozoa</taxon>
        <taxon>Arthropoda</taxon>
        <taxon>Hexapoda</taxon>
        <taxon>Insecta</taxon>
        <taxon>Pterygota</taxon>
        <taxon>Neoptera</taxon>
        <taxon>Endopterygota</taxon>
        <taxon>Coleoptera</taxon>
        <taxon>Polyphaga</taxon>
        <taxon>Cucujiformia</taxon>
        <taxon>Chrysomeloidea</taxon>
        <taxon>Chrysomelidae</taxon>
        <taxon>Bruchinae</taxon>
        <taxon>Bruchini</taxon>
        <taxon>Callosobruchus</taxon>
    </lineage>
</organism>
<keyword evidence="7 10" id="KW-0472">Membrane</keyword>
<keyword evidence="2" id="KW-1003">Cell membrane</keyword>
<feature type="transmembrane region" description="Helical" evidence="10">
    <location>
        <begin position="111"/>
        <end position="130"/>
    </location>
</feature>
<keyword evidence="3 10" id="KW-0716">Sensory transduction</keyword>
<feature type="transmembrane region" description="Helical" evidence="10">
    <location>
        <begin position="26"/>
        <end position="48"/>
    </location>
</feature>
<evidence type="ECO:0000313" key="12">
    <source>
        <dbReference type="Proteomes" id="UP000410492"/>
    </source>
</evidence>
<name>A0A653D1A6_CALMS</name>
<evidence type="ECO:0000256" key="6">
    <source>
        <dbReference type="ARBA" id="ARBA00022989"/>
    </source>
</evidence>
<keyword evidence="5 10" id="KW-0552">Olfaction</keyword>
<evidence type="ECO:0000313" key="11">
    <source>
        <dbReference type="EMBL" id="VEN53929.1"/>
    </source>
</evidence>
<keyword evidence="8 10" id="KW-0675">Receptor</keyword>
<evidence type="ECO:0000256" key="4">
    <source>
        <dbReference type="ARBA" id="ARBA00022692"/>
    </source>
</evidence>
<keyword evidence="9 10" id="KW-0807">Transducer</keyword>
<dbReference type="GO" id="GO:0005886">
    <property type="term" value="C:plasma membrane"/>
    <property type="evidence" value="ECO:0007669"/>
    <property type="project" value="UniProtKB-SubCell"/>
</dbReference>
<evidence type="ECO:0000256" key="5">
    <source>
        <dbReference type="ARBA" id="ARBA00022725"/>
    </source>
</evidence>
<dbReference type="OrthoDB" id="6614360at2759"/>
<evidence type="ECO:0000256" key="1">
    <source>
        <dbReference type="ARBA" id="ARBA00004651"/>
    </source>
</evidence>
<evidence type="ECO:0000256" key="10">
    <source>
        <dbReference type="RuleBase" id="RU351113"/>
    </source>
</evidence>
<reference evidence="11 12" key="1">
    <citation type="submission" date="2019-01" db="EMBL/GenBank/DDBJ databases">
        <authorList>
            <person name="Sayadi A."/>
        </authorList>
    </citation>
    <scope>NUCLEOTIDE SEQUENCE [LARGE SCALE GENOMIC DNA]</scope>
</reference>
<dbReference type="GO" id="GO:0007165">
    <property type="term" value="P:signal transduction"/>
    <property type="evidence" value="ECO:0007669"/>
    <property type="project" value="UniProtKB-KW"/>
</dbReference>
<evidence type="ECO:0000256" key="3">
    <source>
        <dbReference type="ARBA" id="ARBA00022606"/>
    </source>
</evidence>
<keyword evidence="12" id="KW-1185">Reference proteome</keyword>
<comment type="subcellular location">
    <subcellularLocation>
        <location evidence="1 10">Cell membrane</location>
        <topology evidence="1 10">Multi-pass membrane protein</topology>
    </subcellularLocation>
</comment>
<gene>
    <name evidence="11" type="ORF">CALMAC_LOCUS13573</name>
</gene>
<accession>A0A653D1A6</accession>
<protein>
    <recommendedName>
        <fullName evidence="10">Odorant receptor</fullName>
    </recommendedName>
</protein>
<dbReference type="InterPro" id="IPR004117">
    <property type="entry name" value="7tm6_olfct_rcpt"/>
</dbReference>
<dbReference type="EMBL" id="CAACVG010009700">
    <property type="protein sequence ID" value="VEN53929.1"/>
    <property type="molecule type" value="Genomic_DNA"/>
</dbReference>
<dbReference type="GO" id="GO:0005549">
    <property type="term" value="F:odorant binding"/>
    <property type="evidence" value="ECO:0007669"/>
    <property type="project" value="InterPro"/>
</dbReference>
<evidence type="ECO:0000256" key="2">
    <source>
        <dbReference type="ARBA" id="ARBA00022475"/>
    </source>
</evidence>
<sequence length="340" mass="38997">MVCKYFWFFDLNPNKGRLTASDVSKIVLLVALFIFQVILPTLHLVQVAKVYDDISSSEDIADLIGGAGFLLICYKTMYNNEHFNRVFRELTDTKRFGKPTTFDAAVKYCRLVSTGFLLYTCVTPIFYAFVSVRESRHGTCMKHQMETTKELYCISVYPIWLPFKVDTSVIILSQMFSAWQLYTPSAQICSSIYEEIILLLSHMDLLSSRLRNVFYVRETKKRSRILGHCAEYHSHIVKLALEVNELHMNITGHMALIWAVSMGCISNQLLSRSTAMAEKLYCTPWYLGTIEEQKIIMFMIMRAQIPLTLSAKPFGNYEYPLAITIAKTAYSYLTVLQGTT</sequence>
<dbReference type="AlphaFoldDB" id="A0A653D1A6"/>
<evidence type="ECO:0000256" key="9">
    <source>
        <dbReference type="ARBA" id="ARBA00023224"/>
    </source>
</evidence>
<dbReference type="Proteomes" id="UP000410492">
    <property type="component" value="Unassembled WGS sequence"/>
</dbReference>
<evidence type="ECO:0000256" key="7">
    <source>
        <dbReference type="ARBA" id="ARBA00023136"/>
    </source>
</evidence>
<dbReference type="Pfam" id="PF02949">
    <property type="entry name" value="7tm_6"/>
    <property type="match status" value="1"/>
</dbReference>
<evidence type="ECO:0000256" key="8">
    <source>
        <dbReference type="ARBA" id="ARBA00023170"/>
    </source>
</evidence>
<comment type="similarity">
    <text evidence="10">Belongs to the insect chemoreceptor superfamily. Heteromeric odorant receptor channel (TC 1.A.69) family.</text>
</comment>
<dbReference type="PANTHER" id="PTHR21137:SF35">
    <property type="entry name" value="ODORANT RECEPTOR 19A-RELATED"/>
    <property type="match status" value="1"/>
</dbReference>
<feature type="transmembrane region" description="Helical" evidence="10">
    <location>
        <begin position="60"/>
        <end position="78"/>
    </location>
</feature>
<keyword evidence="4 10" id="KW-0812">Transmembrane</keyword>
<keyword evidence="6 10" id="KW-1133">Transmembrane helix</keyword>
<proteinExistence type="inferred from homology"/>
<dbReference type="PANTHER" id="PTHR21137">
    <property type="entry name" value="ODORANT RECEPTOR"/>
    <property type="match status" value="1"/>
</dbReference>
<dbReference type="GO" id="GO:0004984">
    <property type="term" value="F:olfactory receptor activity"/>
    <property type="evidence" value="ECO:0007669"/>
    <property type="project" value="InterPro"/>
</dbReference>
<comment type="caution">
    <text evidence="10">Lacks conserved residue(s) required for the propagation of feature annotation.</text>
</comment>